<gene>
    <name evidence="3" type="ORF">GIB67_026732</name>
</gene>
<comment type="caution">
    <text evidence="3">The sequence shown here is derived from an EMBL/GenBank/DDBJ whole genome shotgun (WGS) entry which is preliminary data.</text>
</comment>
<evidence type="ECO:0000313" key="3">
    <source>
        <dbReference type="EMBL" id="KAF6154276.1"/>
    </source>
</evidence>
<dbReference type="Pfam" id="PF10551">
    <property type="entry name" value="MULE"/>
    <property type="match status" value="1"/>
</dbReference>
<feature type="region of interest" description="Disordered" evidence="1">
    <location>
        <begin position="253"/>
        <end position="284"/>
    </location>
</feature>
<dbReference type="AlphaFoldDB" id="A0A7J7MHB1"/>
<organism evidence="3 4">
    <name type="scientific">Kingdonia uniflora</name>
    <dbReference type="NCBI Taxonomy" id="39325"/>
    <lineage>
        <taxon>Eukaryota</taxon>
        <taxon>Viridiplantae</taxon>
        <taxon>Streptophyta</taxon>
        <taxon>Embryophyta</taxon>
        <taxon>Tracheophyta</taxon>
        <taxon>Spermatophyta</taxon>
        <taxon>Magnoliopsida</taxon>
        <taxon>Ranunculales</taxon>
        <taxon>Circaeasteraceae</taxon>
        <taxon>Kingdonia</taxon>
    </lineage>
</organism>
<dbReference type="PANTHER" id="PTHR31973:SF187">
    <property type="entry name" value="MUTATOR TRANSPOSASE MUDRA PROTEIN"/>
    <property type="match status" value="1"/>
</dbReference>
<proteinExistence type="predicted"/>
<evidence type="ECO:0000313" key="4">
    <source>
        <dbReference type="Proteomes" id="UP000541444"/>
    </source>
</evidence>
<protein>
    <recommendedName>
        <fullName evidence="2">MULE transposase domain-containing protein</fullName>
    </recommendedName>
</protein>
<reference evidence="3 4" key="1">
    <citation type="journal article" date="2020" name="IScience">
        <title>Genome Sequencing of the Endangered Kingdonia uniflora (Circaeasteraceae, Ranunculales) Reveals Potential Mechanisms of Evolutionary Specialization.</title>
        <authorList>
            <person name="Sun Y."/>
            <person name="Deng T."/>
            <person name="Zhang A."/>
            <person name="Moore M.J."/>
            <person name="Landis J.B."/>
            <person name="Lin N."/>
            <person name="Zhang H."/>
            <person name="Zhang X."/>
            <person name="Huang J."/>
            <person name="Zhang X."/>
            <person name="Sun H."/>
            <person name="Wang H."/>
        </authorList>
    </citation>
    <scope>NUCLEOTIDE SEQUENCE [LARGE SCALE GENOMIC DNA]</scope>
    <source>
        <strain evidence="3">TB1705</strain>
        <tissue evidence="3">Leaf</tissue>
    </source>
</reference>
<evidence type="ECO:0000259" key="2">
    <source>
        <dbReference type="Pfam" id="PF10551"/>
    </source>
</evidence>
<feature type="domain" description="MULE transposase" evidence="2">
    <location>
        <begin position="138"/>
        <end position="224"/>
    </location>
</feature>
<dbReference type="OrthoDB" id="785835at2759"/>
<feature type="region of interest" description="Disordered" evidence="1">
    <location>
        <begin position="1"/>
        <end position="27"/>
    </location>
</feature>
<accession>A0A7J7MHB1</accession>
<name>A0A7J7MHB1_9MAGN</name>
<dbReference type="EMBL" id="JACGCM010001501">
    <property type="protein sequence ID" value="KAF6154276.1"/>
    <property type="molecule type" value="Genomic_DNA"/>
</dbReference>
<dbReference type="InterPro" id="IPR018289">
    <property type="entry name" value="MULE_transposase_dom"/>
</dbReference>
<feature type="compositionally biased region" description="Basic and acidic residues" evidence="1">
    <location>
        <begin position="275"/>
        <end position="284"/>
    </location>
</feature>
<evidence type="ECO:0000256" key="1">
    <source>
        <dbReference type="SAM" id="MobiDB-lite"/>
    </source>
</evidence>
<dbReference type="Proteomes" id="UP000541444">
    <property type="component" value="Unassembled WGS sequence"/>
</dbReference>
<sequence length="354" mass="39803">MLSEEEGEDLDDLSEVYHSGKEIDPEEIDAYEIETPDGSYNTHSFDDEDYVPTAEDLERCNEFENVNTELDDIYSKEEDDKAKIPLTVGFKELEARGRQYLGRRNMVLRLVTGLLGMQGKSAWRASLNGFVKGCRPILGLDGYFLKGKYGGVCLSVLSLDANNGLFPIGVYMCRTECKESWLDFLAKIEPYLSAHPEKLTFISDRQKGLIDSVAHIFLHANHSFFSPYHFVASYVATYSSILHPVSDDTHWASPPYVVDPPPLQRGRGRPRKERKKGDNEVHKEQKNCGKCEGWEEVTVLQVGGHPILAEGEEEVKVLQVHQILAEGGEEVKMLHVHPMLADGGEELCKQITKG</sequence>
<feature type="compositionally biased region" description="Acidic residues" evidence="1">
    <location>
        <begin position="1"/>
        <end position="14"/>
    </location>
</feature>
<keyword evidence="4" id="KW-1185">Reference proteome</keyword>
<dbReference type="PANTHER" id="PTHR31973">
    <property type="entry name" value="POLYPROTEIN, PUTATIVE-RELATED"/>
    <property type="match status" value="1"/>
</dbReference>